<protein>
    <submittedName>
        <fullName evidence="1">Uncharacterized protein</fullName>
    </submittedName>
</protein>
<reference evidence="1 2" key="1">
    <citation type="submission" date="2016-08" db="EMBL/GenBank/DDBJ databases">
        <title>Draft genome of Fabibacter sp. strain SK-8.</title>
        <authorList>
            <person name="Wong S.-K."/>
            <person name="Hamasaki K."/>
            <person name="Yoshizawa S."/>
        </authorList>
    </citation>
    <scope>NUCLEOTIDE SEQUENCE [LARGE SCALE GENOMIC DNA]</scope>
    <source>
        <strain evidence="1 2">SK-8</strain>
    </source>
</reference>
<dbReference type="EMBL" id="MDGQ01000005">
    <property type="protein sequence ID" value="OEJ99789.1"/>
    <property type="molecule type" value="Genomic_DNA"/>
</dbReference>
<comment type="caution">
    <text evidence="1">The sequence shown here is derived from an EMBL/GenBank/DDBJ whole genome shotgun (WGS) entry which is preliminary data.</text>
</comment>
<dbReference type="AlphaFoldDB" id="A0A1E5SKY8"/>
<evidence type="ECO:0000313" key="2">
    <source>
        <dbReference type="Proteomes" id="UP000095552"/>
    </source>
</evidence>
<name>A0A1E5SKY8_9BACT</name>
<gene>
    <name evidence="1" type="ORF">BFP71_09510</name>
</gene>
<dbReference type="STRING" id="1563681.BFP71_09510"/>
<dbReference type="Proteomes" id="UP000095552">
    <property type="component" value="Unassembled WGS sequence"/>
</dbReference>
<proteinExistence type="predicted"/>
<organism evidence="1 2">
    <name type="scientific">Roseivirga misakiensis</name>
    <dbReference type="NCBI Taxonomy" id="1563681"/>
    <lineage>
        <taxon>Bacteria</taxon>
        <taxon>Pseudomonadati</taxon>
        <taxon>Bacteroidota</taxon>
        <taxon>Cytophagia</taxon>
        <taxon>Cytophagales</taxon>
        <taxon>Roseivirgaceae</taxon>
        <taxon>Roseivirga</taxon>
    </lineage>
</organism>
<keyword evidence="2" id="KW-1185">Reference proteome</keyword>
<sequence length="81" mass="9698">MEDYRFQQITHRMRQINFHFDRSLDLMGIIAGLMHQDPSIDNIPWLHEYAEGLEQVYQADFWNEGQLEAIAILSYDRLKTL</sequence>
<evidence type="ECO:0000313" key="1">
    <source>
        <dbReference type="EMBL" id="OEJ99789.1"/>
    </source>
</evidence>
<accession>A0A1E5SKY8</accession>